<evidence type="ECO:0000256" key="11">
    <source>
        <dbReference type="RuleBase" id="RU003357"/>
    </source>
</evidence>
<dbReference type="PANTHER" id="PTHR30069">
    <property type="entry name" value="TONB-DEPENDENT OUTER MEMBRANE RECEPTOR"/>
    <property type="match status" value="1"/>
</dbReference>
<comment type="similarity">
    <text evidence="10 11">Belongs to the TonB-dependent receptor family.</text>
</comment>
<protein>
    <submittedName>
        <fullName evidence="14">TonB-dependent receptor</fullName>
    </submittedName>
</protein>
<dbReference type="InterPro" id="IPR037066">
    <property type="entry name" value="Plug_dom_sf"/>
</dbReference>
<evidence type="ECO:0000256" key="5">
    <source>
        <dbReference type="ARBA" id="ARBA00022729"/>
    </source>
</evidence>
<evidence type="ECO:0000256" key="8">
    <source>
        <dbReference type="ARBA" id="ARBA00023170"/>
    </source>
</evidence>
<accession>A0AAT9GZB1</accession>
<evidence type="ECO:0000256" key="6">
    <source>
        <dbReference type="ARBA" id="ARBA00023077"/>
    </source>
</evidence>
<dbReference type="InterPro" id="IPR036942">
    <property type="entry name" value="Beta-barrel_TonB_sf"/>
</dbReference>
<keyword evidence="5" id="KW-0732">Signal</keyword>
<keyword evidence="6 11" id="KW-0798">TonB box</keyword>
<dbReference type="Pfam" id="PF00593">
    <property type="entry name" value="TonB_dep_Rec_b-barrel"/>
    <property type="match status" value="1"/>
</dbReference>
<dbReference type="Pfam" id="PF07715">
    <property type="entry name" value="Plug"/>
    <property type="match status" value="1"/>
</dbReference>
<keyword evidence="3 10" id="KW-1134">Transmembrane beta strand</keyword>
<evidence type="ECO:0000259" key="12">
    <source>
        <dbReference type="Pfam" id="PF00593"/>
    </source>
</evidence>
<dbReference type="Gene3D" id="2.170.130.10">
    <property type="entry name" value="TonB-dependent receptor, plug domain"/>
    <property type="match status" value="1"/>
</dbReference>
<feature type="domain" description="TonB-dependent receptor plug" evidence="13">
    <location>
        <begin position="42"/>
        <end position="147"/>
    </location>
</feature>
<dbReference type="PANTHER" id="PTHR30069:SF29">
    <property type="entry name" value="HEMOGLOBIN AND HEMOGLOBIN-HAPTOGLOBIN-BINDING PROTEIN 1-RELATED"/>
    <property type="match status" value="1"/>
</dbReference>
<dbReference type="PROSITE" id="PS52016">
    <property type="entry name" value="TONB_DEPENDENT_REC_3"/>
    <property type="match status" value="1"/>
</dbReference>
<dbReference type="RefSeq" id="WP_369617717.1">
    <property type="nucleotide sequence ID" value="NZ_AP031573.1"/>
</dbReference>
<dbReference type="GO" id="GO:0015344">
    <property type="term" value="F:siderophore uptake transmembrane transporter activity"/>
    <property type="evidence" value="ECO:0007669"/>
    <property type="project" value="TreeGrafter"/>
</dbReference>
<gene>
    <name evidence="14" type="ORF">CFS9_12200</name>
</gene>
<evidence type="ECO:0000256" key="4">
    <source>
        <dbReference type="ARBA" id="ARBA00022692"/>
    </source>
</evidence>
<dbReference type="SUPFAM" id="SSF56935">
    <property type="entry name" value="Porins"/>
    <property type="match status" value="1"/>
</dbReference>
<keyword evidence="9 10" id="KW-0998">Cell outer membrane</keyword>
<dbReference type="InterPro" id="IPR010917">
    <property type="entry name" value="TonB_rcpt_CS"/>
</dbReference>
<dbReference type="InterPro" id="IPR039426">
    <property type="entry name" value="TonB-dep_rcpt-like"/>
</dbReference>
<evidence type="ECO:0000256" key="9">
    <source>
        <dbReference type="ARBA" id="ARBA00023237"/>
    </source>
</evidence>
<dbReference type="GO" id="GO:0009279">
    <property type="term" value="C:cell outer membrane"/>
    <property type="evidence" value="ECO:0007669"/>
    <property type="project" value="UniProtKB-SubCell"/>
</dbReference>
<dbReference type="InterPro" id="IPR000531">
    <property type="entry name" value="Beta-barrel_TonB"/>
</dbReference>
<keyword evidence="8 14" id="KW-0675">Receptor</keyword>
<dbReference type="InterPro" id="IPR012910">
    <property type="entry name" value="Plug_dom"/>
</dbReference>
<evidence type="ECO:0000256" key="7">
    <source>
        <dbReference type="ARBA" id="ARBA00023136"/>
    </source>
</evidence>
<dbReference type="AlphaFoldDB" id="A0AAT9GZB1"/>
<dbReference type="EMBL" id="AP031573">
    <property type="protein sequence ID" value="BFM42579.1"/>
    <property type="molecule type" value="Genomic_DNA"/>
</dbReference>
<evidence type="ECO:0000256" key="3">
    <source>
        <dbReference type="ARBA" id="ARBA00022452"/>
    </source>
</evidence>
<keyword evidence="4 10" id="KW-0812">Transmembrane</keyword>
<feature type="domain" description="TonB-dependent receptor-like beta-barrel" evidence="12">
    <location>
        <begin position="264"/>
        <end position="700"/>
    </location>
</feature>
<evidence type="ECO:0000256" key="1">
    <source>
        <dbReference type="ARBA" id="ARBA00004571"/>
    </source>
</evidence>
<dbReference type="PROSITE" id="PS01156">
    <property type="entry name" value="TONB_DEPENDENT_REC_2"/>
    <property type="match status" value="1"/>
</dbReference>
<name>A0AAT9GZB1_9FLAO</name>
<evidence type="ECO:0000313" key="14">
    <source>
        <dbReference type="EMBL" id="BFM42579.1"/>
    </source>
</evidence>
<sequence length="727" mass="81421">MKKIHFLIAFFGALTAYSQQTADTTAPKKLKEIQIIKERYAKSTQDTERISQKEIEFQKSQNTADLLANTGTVAVQKSQQGGGSPILRGFEANKILLLVDGIRMNNLIYRAGHLQNIITVDENSLEQIDVLFGPASTIFGSDALGGAINMRTKNPMFLSQTDNKVFSGNVMSRYNSANMGFTQHFDINFAGKRWSSLSSFSYNNYGDLRMGANANGKNGSFGERPQYVETTNNVDNLIQNENPLIQKFSGYKQYNAMQKILFQQDEDTQHSLNLQYSSSSDVPRYDRLTDPSCSGLKYAVWNYGPQKRFLSAYKFSKQKALFDSDMNLGVSYQNIEESRISRKFNDDKTKSQVEKVNVFAFNADFRRKLGKGDLLYGTEFFYDNLNSTATSSNRITGIVTPTDTRYPNGINHTFRADVFATYNEKINETTFYNLGIRTGYSALKSTIANNSFFQLPYDIIKQDNFTYSATAGIAKNIQSTKLVFNLASGYRVPNVDDLGKLFESVPGTLIVPNRNIAPEKSVTADLTVTFGQGKRIQLDNTVYYTRLFDAIVTDHFLYNGQSSVIYEGVQSEVFAMQNKGNAYIGGLSSTLKMAITKPLGVYGTVTFTKGEIMDRAGNTPLDHISPMYGKAGLKYENKVMLLDFYTLFNGKKDISDYSMNGEDNEKYAPKGGMPAWQTINFKTAFFINKNLSVYAGIENILDLQYRVFASGINASGRNISVAAKYHF</sequence>
<evidence type="ECO:0000259" key="13">
    <source>
        <dbReference type="Pfam" id="PF07715"/>
    </source>
</evidence>
<comment type="subcellular location">
    <subcellularLocation>
        <location evidence="1 10">Cell outer membrane</location>
        <topology evidence="1 10">Multi-pass membrane protein</topology>
    </subcellularLocation>
</comment>
<keyword evidence="2 10" id="KW-0813">Transport</keyword>
<evidence type="ECO:0000256" key="10">
    <source>
        <dbReference type="PROSITE-ProRule" id="PRU01360"/>
    </source>
</evidence>
<reference evidence="14" key="1">
    <citation type="submission" date="2024-05" db="EMBL/GenBank/DDBJ databases">
        <title>Whole-Genome Sequence of CFS9, a Potential Fish Probiotic Isolated from the Body Surface of Silurus asotus.</title>
        <authorList>
            <person name="Kojima M."/>
            <person name="Tobioka K."/>
            <person name="Yokota K."/>
            <person name="Nakatani H."/>
            <person name="Hori K."/>
            <person name="Tamaru Y."/>
            <person name="Okazaki F."/>
        </authorList>
    </citation>
    <scope>NUCLEOTIDE SEQUENCE</scope>
    <source>
        <strain evidence="14">CFS9</strain>
    </source>
</reference>
<dbReference type="GO" id="GO:0044718">
    <property type="term" value="P:siderophore transmembrane transport"/>
    <property type="evidence" value="ECO:0007669"/>
    <property type="project" value="TreeGrafter"/>
</dbReference>
<proteinExistence type="inferred from homology"/>
<dbReference type="Gene3D" id="2.40.170.20">
    <property type="entry name" value="TonB-dependent receptor, beta-barrel domain"/>
    <property type="match status" value="1"/>
</dbReference>
<keyword evidence="7 10" id="KW-0472">Membrane</keyword>
<evidence type="ECO:0000256" key="2">
    <source>
        <dbReference type="ARBA" id="ARBA00022448"/>
    </source>
</evidence>
<organism evidence="14">
    <name type="scientific">Flavobacterium sp. CFS9</name>
    <dbReference type="NCBI Taxonomy" id="3143118"/>
    <lineage>
        <taxon>Bacteria</taxon>
        <taxon>Pseudomonadati</taxon>
        <taxon>Bacteroidota</taxon>
        <taxon>Flavobacteriia</taxon>
        <taxon>Flavobacteriales</taxon>
        <taxon>Flavobacteriaceae</taxon>
        <taxon>Flavobacterium</taxon>
    </lineage>
</organism>